<evidence type="ECO:0000313" key="8">
    <source>
        <dbReference type="EMBL" id="KAK8070433.1"/>
    </source>
</evidence>
<dbReference type="InterPro" id="IPR036396">
    <property type="entry name" value="Cyt_P450_sf"/>
</dbReference>
<dbReference type="InterPro" id="IPR050121">
    <property type="entry name" value="Cytochrome_P450_monoxygenase"/>
</dbReference>
<proteinExistence type="inferred from homology"/>
<keyword evidence="5" id="KW-0560">Oxidoreductase</keyword>
<evidence type="ECO:0000256" key="1">
    <source>
        <dbReference type="ARBA" id="ARBA00001971"/>
    </source>
</evidence>
<evidence type="ECO:0000256" key="7">
    <source>
        <dbReference type="ARBA" id="ARBA00023033"/>
    </source>
</evidence>
<comment type="caution">
    <text evidence="8">The sequence shown here is derived from an EMBL/GenBank/DDBJ whole genome shotgun (WGS) entry which is preliminary data.</text>
</comment>
<keyword evidence="4" id="KW-0479">Metal-binding</keyword>
<reference evidence="8 9" key="1">
    <citation type="submission" date="2023-01" db="EMBL/GenBank/DDBJ databases">
        <title>Analysis of 21 Apiospora genomes using comparative genomics revels a genus with tremendous synthesis potential of carbohydrate active enzymes and secondary metabolites.</title>
        <authorList>
            <person name="Sorensen T."/>
        </authorList>
    </citation>
    <scope>NUCLEOTIDE SEQUENCE [LARGE SCALE GENOMIC DNA]</scope>
    <source>
        <strain evidence="8 9">CBS 114990</strain>
    </source>
</reference>
<evidence type="ECO:0000256" key="2">
    <source>
        <dbReference type="ARBA" id="ARBA00010617"/>
    </source>
</evidence>
<dbReference type="SUPFAM" id="SSF48264">
    <property type="entry name" value="Cytochrome P450"/>
    <property type="match status" value="1"/>
</dbReference>
<keyword evidence="6" id="KW-0408">Iron</keyword>
<dbReference type="Proteomes" id="UP001433268">
    <property type="component" value="Unassembled WGS sequence"/>
</dbReference>
<evidence type="ECO:0000256" key="6">
    <source>
        <dbReference type="ARBA" id="ARBA00023004"/>
    </source>
</evidence>
<keyword evidence="9" id="KW-1185">Reference proteome</keyword>
<dbReference type="PANTHER" id="PTHR24305">
    <property type="entry name" value="CYTOCHROME P450"/>
    <property type="match status" value="1"/>
</dbReference>
<dbReference type="Gene3D" id="1.10.630.10">
    <property type="entry name" value="Cytochrome P450"/>
    <property type="match status" value="1"/>
</dbReference>
<dbReference type="GeneID" id="92048011"/>
<dbReference type="EMBL" id="JAQQWN010000008">
    <property type="protein sequence ID" value="KAK8070433.1"/>
    <property type="molecule type" value="Genomic_DNA"/>
</dbReference>
<dbReference type="RefSeq" id="XP_066664241.1">
    <property type="nucleotide sequence ID" value="XM_066814951.1"/>
</dbReference>
<dbReference type="InterPro" id="IPR001128">
    <property type="entry name" value="Cyt_P450"/>
</dbReference>
<sequence>MKTRRAANRRADRRVGAVAREDGREVHASGRDVIELALCKGQKERGSCVRKKFAVDTDDLLTTLGGDAVRSAIEKPHNPHQPPRTPRQRPQLLREAVQPRRALGQVRLGLGRLRRPLSTICTVKHHVHQRRRATLNPFFSKARVAGRIDIVQRSVLELCRKVDEFAAGSRSVARISLGAAISAFTRDVATEFVIGKRYHILDAQDFNAETATLPQTSGSLWQSSKHFPWYVSLMKRMPAFMVKRTGGDGVNAFIFFLQDMMKVTMEYYSTLTSAPPNDDGPGDKTRTIVYEILNAPIPPAEKSLSRVFEEVGTITRGGFETVANSLRMILYHIYADQEVLRRLRLELSGARRDKTTNNHASLDIGLGTIEQLPYLTAVLMEGLRLSPGLSTRAQRIAPDRDLVYDNRVIPAGTPIGMTTLLMHYDPALYPDPKRFDPERWMDRGLGERPRRPMLPLGGAPGSVLGCSNLAWAELYLVVAALVQRFDFRFDPAAMADVECSSDQFIIGTSGWDGLKTFVSRVPV</sequence>
<evidence type="ECO:0000256" key="4">
    <source>
        <dbReference type="ARBA" id="ARBA00022723"/>
    </source>
</evidence>
<dbReference type="Pfam" id="PF00067">
    <property type="entry name" value="p450"/>
    <property type="match status" value="1"/>
</dbReference>
<dbReference type="InterPro" id="IPR002403">
    <property type="entry name" value="Cyt_P450_E_grp-IV"/>
</dbReference>
<dbReference type="PANTHER" id="PTHR24305:SF157">
    <property type="entry name" value="N-ACETYLTRYPTOPHAN 6-HYDROXYLASE IVOC-RELATED"/>
    <property type="match status" value="1"/>
</dbReference>
<accession>A0ABR1VGX5</accession>
<protein>
    <submittedName>
        <fullName evidence="8">Trichodiene oxygenase</fullName>
    </submittedName>
</protein>
<keyword evidence="7" id="KW-0503">Monooxygenase</keyword>
<comment type="cofactor">
    <cofactor evidence="1">
        <name>heme</name>
        <dbReference type="ChEBI" id="CHEBI:30413"/>
    </cofactor>
</comment>
<dbReference type="CDD" id="cd11062">
    <property type="entry name" value="CYP58-like"/>
    <property type="match status" value="1"/>
</dbReference>
<evidence type="ECO:0000313" key="9">
    <source>
        <dbReference type="Proteomes" id="UP001433268"/>
    </source>
</evidence>
<gene>
    <name evidence="8" type="ORF">PG997_010636</name>
</gene>
<keyword evidence="3" id="KW-0349">Heme</keyword>
<organism evidence="8 9">
    <name type="scientific">Apiospora hydei</name>
    <dbReference type="NCBI Taxonomy" id="1337664"/>
    <lineage>
        <taxon>Eukaryota</taxon>
        <taxon>Fungi</taxon>
        <taxon>Dikarya</taxon>
        <taxon>Ascomycota</taxon>
        <taxon>Pezizomycotina</taxon>
        <taxon>Sordariomycetes</taxon>
        <taxon>Xylariomycetidae</taxon>
        <taxon>Amphisphaeriales</taxon>
        <taxon>Apiosporaceae</taxon>
        <taxon>Apiospora</taxon>
    </lineage>
</organism>
<name>A0ABR1VGX5_9PEZI</name>
<comment type="similarity">
    <text evidence="2">Belongs to the cytochrome P450 family.</text>
</comment>
<dbReference type="PRINTS" id="PR00465">
    <property type="entry name" value="EP450IV"/>
</dbReference>
<evidence type="ECO:0000256" key="5">
    <source>
        <dbReference type="ARBA" id="ARBA00023002"/>
    </source>
</evidence>
<evidence type="ECO:0000256" key="3">
    <source>
        <dbReference type="ARBA" id="ARBA00022617"/>
    </source>
</evidence>